<organism evidence="1 2">
    <name type="scientific">Sneathia sanguinegens</name>
    <dbReference type="NCBI Taxonomy" id="40543"/>
    <lineage>
        <taxon>Bacteria</taxon>
        <taxon>Fusobacteriati</taxon>
        <taxon>Fusobacteriota</taxon>
        <taxon>Fusobacteriia</taxon>
        <taxon>Fusobacteriales</taxon>
        <taxon>Leptotrichiaceae</taxon>
        <taxon>Sneathia</taxon>
    </lineage>
</organism>
<reference evidence="1 2" key="1">
    <citation type="submission" date="2023-06" db="EMBL/GenBank/DDBJ databases">
        <title>Antibody response to the Sneathia vaginalis cytopathogenic toxin A during pregnancy.</title>
        <authorList>
            <person name="Mccoy Z.T."/>
            <person name="Serrano M.G."/>
            <person name="Spaine K."/>
            <person name="Edwards D.J."/>
            <person name="Buck G.A."/>
            <person name="Jefferson K."/>
        </authorList>
    </citation>
    <scope>NUCLEOTIDE SEQUENCE [LARGE SCALE GENOMIC DNA]</scope>
    <source>
        <strain evidence="1 2">CCUG 42621</strain>
    </source>
</reference>
<accession>A0ABT7HJ75</accession>
<evidence type="ECO:0000313" key="2">
    <source>
        <dbReference type="Proteomes" id="UP001225134"/>
    </source>
</evidence>
<dbReference type="EMBL" id="JASSPP010000004">
    <property type="protein sequence ID" value="MDK9580573.1"/>
    <property type="molecule type" value="Genomic_DNA"/>
</dbReference>
<sequence>MEKPNINYALAHQKFRGELNSHIAAMQQRIPIPTYMVEGILAGILTDVRSAVISENSLEVDAFRENLDKYYEDREKELNMVRKYIEEIKVYEDKFTIRLKAKVEIEVVR</sequence>
<gene>
    <name evidence="1" type="ORF">QQA45_03455</name>
</gene>
<dbReference type="Proteomes" id="UP001225134">
    <property type="component" value="Unassembled WGS sequence"/>
</dbReference>
<protein>
    <submittedName>
        <fullName evidence="1">Uncharacterized protein</fullName>
    </submittedName>
</protein>
<comment type="caution">
    <text evidence="1">The sequence shown here is derived from an EMBL/GenBank/DDBJ whole genome shotgun (WGS) entry which is preliminary data.</text>
</comment>
<name>A0ABT7HJ75_9FUSO</name>
<proteinExistence type="predicted"/>
<dbReference type="RefSeq" id="WP_285152880.1">
    <property type="nucleotide sequence ID" value="NZ_JASSPP010000004.1"/>
</dbReference>
<keyword evidence="2" id="KW-1185">Reference proteome</keyword>
<evidence type="ECO:0000313" key="1">
    <source>
        <dbReference type="EMBL" id="MDK9580573.1"/>
    </source>
</evidence>